<dbReference type="AlphaFoldDB" id="A0A915DQT2"/>
<sequence length="144" mass="16732">MEAPALEHPQIVTQQLNAGAETPITTTQVHNYAGKESAHFHRNQPVGENLEFRRNAEGLDSHQFPPIAQLGQQAIVRKKVLEQKKVRRERPHSPKGVRRRRKMKLSTIETQLNRTQKTWTTKKCQNRITKSRCSCFLHFSFFFS</sequence>
<evidence type="ECO:0000313" key="2">
    <source>
        <dbReference type="WBParaSite" id="jg21939"/>
    </source>
</evidence>
<organism evidence="1 2">
    <name type="scientific">Ditylenchus dipsaci</name>
    <dbReference type="NCBI Taxonomy" id="166011"/>
    <lineage>
        <taxon>Eukaryota</taxon>
        <taxon>Metazoa</taxon>
        <taxon>Ecdysozoa</taxon>
        <taxon>Nematoda</taxon>
        <taxon>Chromadorea</taxon>
        <taxon>Rhabditida</taxon>
        <taxon>Tylenchina</taxon>
        <taxon>Tylenchomorpha</taxon>
        <taxon>Sphaerularioidea</taxon>
        <taxon>Anguinidae</taxon>
        <taxon>Anguininae</taxon>
        <taxon>Ditylenchus</taxon>
    </lineage>
</organism>
<reference evidence="2" key="1">
    <citation type="submission" date="2022-11" db="UniProtKB">
        <authorList>
            <consortium name="WormBaseParasite"/>
        </authorList>
    </citation>
    <scope>IDENTIFICATION</scope>
</reference>
<accession>A0A915DQT2</accession>
<protein>
    <submittedName>
        <fullName evidence="2">Uncharacterized protein</fullName>
    </submittedName>
</protein>
<name>A0A915DQT2_9BILA</name>
<dbReference type="Proteomes" id="UP000887574">
    <property type="component" value="Unplaced"/>
</dbReference>
<proteinExistence type="predicted"/>
<evidence type="ECO:0000313" key="1">
    <source>
        <dbReference type="Proteomes" id="UP000887574"/>
    </source>
</evidence>
<dbReference type="WBParaSite" id="jg21939">
    <property type="protein sequence ID" value="jg21939"/>
    <property type="gene ID" value="jg21939"/>
</dbReference>
<keyword evidence="1" id="KW-1185">Reference proteome</keyword>